<protein>
    <submittedName>
        <fullName evidence="6">Creatininase family protein</fullName>
    </submittedName>
</protein>
<dbReference type="GO" id="GO:0046872">
    <property type="term" value="F:metal ion binding"/>
    <property type="evidence" value="ECO:0007669"/>
    <property type="project" value="UniProtKB-KW"/>
</dbReference>
<organism evidence="6 7">
    <name type="scientific">Methylocystis rosea</name>
    <dbReference type="NCBI Taxonomy" id="173366"/>
    <lineage>
        <taxon>Bacteria</taxon>
        <taxon>Pseudomonadati</taxon>
        <taxon>Pseudomonadota</taxon>
        <taxon>Alphaproteobacteria</taxon>
        <taxon>Hyphomicrobiales</taxon>
        <taxon>Methylocystaceae</taxon>
        <taxon>Methylocystis</taxon>
    </lineage>
</organism>
<dbReference type="Proteomes" id="UP000273982">
    <property type="component" value="Chromosome"/>
</dbReference>
<keyword evidence="3" id="KW-0378">Hydrolase</keyword>
<dbReference type="InterPro" id="IPR024087">
    <property type="entry name" value="Creatininase-like_sf"/>
</dbReference>
<dbReference type="PANTHER" id="PTHR35005:SF1">
    <property type="entry name" value="2-AMINO-5-FORMYLAMINO-6-RIBOSYLAMINOPYRIMIDIN-4(3H)-ONE 5'-MONOPHOSPHATE DEFORMYLASE"/>
    <property type="match status" value="1"/>
</dbReference>
<evidence type="ECO:0000313" key="7">
    <source>
        <dbReference type="Proteomes" id="UP000273982"/>
    </source>
</evidence>
<keyword evidence="2" id="KW-0479">Metal-binding</keyword>
<evidence type="ECO:0000256" key="2">
    <source>
        <dbReference type="ARBA" id="ARBA00022723"/>
    </source>
</evidence>
<dbReference type="KEGG" id="mros:EHO51_00665"/>
<dbReference type="EMBL" id="CP034086">
    <property type="protein sequence ID" value="AZG75374.1"/>
    <property type="molecule type" value="Genomic_DNA"/>
</dbReference>
<name>A0A3G8M163_9HYPH</name>
<dbReference type="AlphaFoldDB" id="A0A3G8M163"/>
<evidence type="ECO:0000256" key="3">
    <source>
        <dbReference type="ARBA" id="ARBA00022801"/>
    </source>
</evidence>
<comment type="similarity">
    <text evidence="5">Belongs to the creatininase superfamily.</text>
</comment>
<dbReference type="Pfam" id="PF02633">
    <property type="entry name" value="Creatininase"/>
    <property type="match status" value="1"/>
</dbReference>
<keyword evidence="4" id="KW-0862">Zinc</keyword>
<reference evidence="6 7" key="1">
    <citation type="submission" date="2018-11" db="EMBL/GenBank/DDBJ databases">
        <title>Genome squencing of methanotrophic bacteria isolated from alkaline groundwater in Korea.</title>
        <authorList>
            <person name="Nguyen L.N."/>
        </authorList>
    </citation>
    <scope>NUCLEOTIDE SEQUENCE [LARGE SCALE GENOMIC DNA]</scope>
    <source>
        <strain evidence="6 7">GW6</strain>
    </source>
</reference>
<evidence type="ECO:0000313" key="6">
    <source>
        <dbReference type="EMBL" id="AZG75374.1"/>
    </source>
</evidence>
<evidence type="ECO:0000256" key="5">
    <source>
        <dbReference type="ARBA" id="ARBA00024029"/>
    </source>
</evidence>
<dbReference type="Gene3D" id="3.40.50.10310">
    <property type="entry name" value="Creatininase"/>
    <property type="match status" value="1"/>
</dbReference>
<proteinExistence type="inferred from homology"/>
<dbReference type="GO" id="GO:0009231">
    <property type="term" value="P:riboflavin biosynthetic process"/>
    <property type="evidence" value="ECO:0007669"/>
    <property type="project" value="TreeGrafter"/>
</dbReference>
<dbReference type="SUPFAM" id="SSF102215">
    <property type="entry name" value="Creatininase"/>
    <property type="match status" value="1"/>
</dbReference>
<sequence length="271" mass="29598">MLRAMLPSPFWSELSMRDMRAHDMSRVIAVLPIAAVEQHGPHLPLGVDAMIMEGCVERVAVRLPEDLEAVFLPIQSVGVSTEHRDFPGTLTLTNETASRVLLEIAEGVLRTGVRKLVILNSHGGNSALISQAALDLRARFGALAVIVSWARFGYPDGLFSAAELRHGIHGGEIETSLMLAFRPELVDMARAKNFPPATLDFERDFAWLRADRPAGFGWMAQDLSPAGAMGDASKASAEKGEAVADYWATAFVELLRDVEAFDLTRLKSMDD</sequence>
<dbReference type="PANTHER" id="PTHR35005">
    <property type="entry name" value="3-DEHYDRO-SCYLLO-INOSOSE HYDROLASE"/>
    <property type="match status" value="1"/>
</dbReference>
<dbReference type="GO" id="GO:0016811">
    <property type="term" value="F:hydrolase activity, acting on carbon-nitrogen (but not peptide) bonds, in linear amides"/>
    <property type="evidence" value="ECO:0007669"/>
    <property type="project" value="TreeGrafter"/>
</dbReference>
<comment type="cofactor">
    <cofactor evidence="1">
        <name>Zn(2+)</name>
        <dbReference type="ChEBI" id="CHEBI:29105"/>
    </cofactor>
</comment>
<gene>
    <name evidence="6" type="ORF">EHO51_00665</name>
</gene>
<evidence type="ECO:0000256" key="4">
    <source>
        <dbReference type="ARBA" id="ARBA00022833"/>
    </source>
</evidence>
<dbReference type="InterPro" id="IPR003785">
    <property type="entry name" value="Creatininase/forma_Hydrolase"/>
</dbReference>
<accession>A0A3G8M163</accession>
<evidence type="ECO:0000256" key="1">
    <source>
        <dbReference type="ARBA" id="ARBA00001947"/>
    </source>
</evidence>